<dbReference type="RefSeq" id="WP_011715201.1">
    <property type="nucleotide sequence ID" value="NC_008576.1"/>
</dbReference>
<dbReference type="PANTHER" id="PTHR37909">
    <property type="entry name" value="S-ADENOSYL-L-METHIONINE-DEPENDENT METHYLTRANSFERASES SUPERFAMILY PROTEIN"/>
    <property type="match status" value="1"/>
</dbReference>
<dbReference type="InterPro" id="IPR029063">
    <property type="entry name" value="SAM-dependent_MTases_sf"/>
</dbReference>
<evidence type="ECO:0000313" key="2">
    <source>
        <dbReference type="Proteomes" id="UP000002586"/>
    </source>
</evidence>
<gene>
    <name evidence="1" type="ordered locus">Mmc1_3663</name>
</gene>
<dbReference type="EMBL" id="CP000471">
    <property type="protein sequence ID" value="ABK46148.1"/>
    <property type="molecule type" value="Genomic_DNA"/>
</dbReference>
<dbReference type="eggNOG" id="COG1086">
    <property type="taxonomic scope" value="Bacteria"/>
</dbReference>
<sequence>MFLCPTTRQMVLSLLPKQGHVVEIGVAEGNFSAQILDRNHPRQLTLVDPWEKQTRDDYQTDLNNCPAEEQEGRFQNVRRRFSYEISRGVVAIKRSYSQQAAADFAEHSLDWIYIDGLHSQAGVTADLESYHTKIKQGGLILGHDYCNHPYAVYQQFGVVEAVNQFVQSHNYALLALTTEPYPTFVMTDQPHGDVAQQFVTQLLYTISGVTEVRDYPHRLRYQSKLFRIQGNQGGRDVVVPSFGVE</sequence>
<keyword evidence="2" id="KW-1185">Reference proteome</keyword>
<protein>
    <recommendedName>
        <fullName evidence="3">Class I SAM-dependent methyltransferase</fullName>
    </recommendedName>
</protein>
<reference evidence="2" key="1">
    <citation type="journal article" date="2009" name="Appl. Environ. Microbiol.">
        <title>Complete genome sequence of the chemolithoautotrophic marine magnetotactic coccus strain MC-1.</title>
        <authorList>
            <person name="Schubbe S."/>
            <person name="Williams T.J."/>
            <person name="Xie G."/>
            <person name="Kiss H.E."/>
            <person name="Brettin T.S."/>
            <person name="Martinez D."/>
            <person name="Ross C.A."/>
            <person name="Schuler D."/>
            <person name="Cox B.L."/>
            <person name="Nealson K.H."/>
            <person name="Bazylinski D.A."/>
        </authorList>
    </citation>
    <scope>NUCLEOTIDE SEQUENCE [LARGE SCALE GENOMIC DNA]</scope>
    <source>
        <strain evidence="2">ATCC BAA-1437 / JCM 17883 / MC-1</strain>
    </source>
</reference>
<evidence type="ECO:0000313" key="1">
    <source>
        <dbReference type="EMBL" id="ABK46148.1"/>
    </source>
</evidence>
<name>A0LDV5_MAGMM</name>
<dbReference type="KEGG" id="mgm:Mmc1_3663"/>
<proteinExistence type="predicted"/>
<dbReference type="HOGENOM" id="CLU_102911_0_0_5"/>
<organism evidence="1 2">
    <name type="scientific">Magnetococcus marinus (strain ATCC BAA-1437 / JCM 17883 / MC-1)</name>
    <dbReference type="NCBI Taxonomy" id="156889"/>
    <lineage>
        <taxon>Bacteria</taxon>
        <taxon>Pseudomonadati</taxon>
        <taxon>Pseudomonadota</taxon>
        <taxon>Magnetococcia</taxon>
        <taxon>Magnetococcales</taxon>
        <taxon>Magnetococcaceae</taxon>
        <taxon>Magnetococcus</taxon>
    </lineage>
</organism>
<reference evidence="1 2" key="2">
    <citation type="journal article" date="2012" name="Int. J. Syst. Evol. Microbiol.">
        <title>Magnetococcus marinus gen. nov., sp. nov., a marine, magnetotactic bacterium that represents a novel lineage (Magnetococcaceae fam. nov.; Magnetococcales ord. nov.) at the base of the Alphaproteobacteria.</title>
        <authorList>
            <person name="Bazylinski D.A."/>
            <person name="Williams T.J."/>
            <person name="Lefevre C.T."/>
            <person name="Berg R.J."/>
            <person name="Zhang C.L."/>
            <person name="Bowser S.S."/>
            <person name="Dean A.J."/>
            <person name="Beveridge T.J."/>
        </authorList>
    </citation>
    <scope>NUCLEOTIDE SEQUENCE [LARGE SCALE GENOMIC DNA]</scope>
    <source>
        <strain evidence="2">ATCC BAA-1437 / JCM 17883 / MC-1</strain>
    </source>
</reference>
<dbReference type="Pfam" id="PF13578">
    <property type="entry name" value="Methyltransf_24"/>
    <property type="match status" value="1"/>
</dbReference>
<dbReference type="Proteomes" id="UP000002586">
    <property type="component" value="Chromosome"/>
</dbReference>
<dbReference type="STRING" id="156889.Mmc1_3663"/>
<dbReference type="AlphaFoldDB" id="A0LDV5"/>
<dbReference type="OrthoDB" id="5764702at2"/>
<dbReference type="PANTHER" id="PTHR37909:SF1">
    <property type="entry name" value="S-ADENOSYL-L-METHIONINE-DEPENDENT METHYLTRANSFERASES SUPERFAMILY PROTEIN"/>
    <property type="match status" value="1"/>
</dbReference>
<dbReference type="Gene3D" id="3.40.50.150">
    <property type="entry name" value="Vaccinia Virus protein VP39"/>
    <property type="match status" value="1"/>
</dbReference>
<accession>A0LDV5</accession>
<dbReference type="SUPFAM" id="SSF53335">
    <property type="entry name" value="S-adenosyl-L-methionine-dependent methyltransferases"/>
    <property type="match status" value="1"/>
</dbReference>
<evidence type="ECO:0008006" key="3">
    <source>
        <dbReference type="Google" id="ProtNLM"/>
    </source>
</evidence>